<feature type="domain" description="C-type lectin" evidence="1">
    <location>
        <begin position="1"/>
        <end position="112"/>
    </location>
</feature>
<sequence>CVKYFTFKANWGNAKGHCNHDGGYLINLNTDKKYTTIMKMTANSVDLYYIGGFTDGYPVDFKWTKGGSVGLQNWYQGEPNGNGTEKCMALYYGSRWGFIDLPCLWSQHFICEILF</sequence>
<dbReference type="PROSITE" id="PS50041">
    <property type="entry name" value="C_TYPE_LECTIN_2"/>
    <property type="match status" value="1"/>
</dbReference>
<accession>V4BNJ6</accession>
<reference evidence="2 3" key="1">
    <citation type="journal article" date="2013" name="Nature">
        <title>Insights into bilaterian evolution from three spiralian genomes.</title>
        <authorList>
            <person name="Simakov O."/>
            <person name="Marletaz F."/>
            <person name="Cho S.J."/>
            <person name="Edsinger-Gonzales E."/>
            <person name="Havlak P."/>
            <person name="Hellsten U."/>
            <person name="Kuo D.H."/>
            <person name="Larsson T."/>
            <person name="Lv J."/>
            <person name="Arendt D."/>
            <person name="Savage R."/>
            <person name="Osoegawa K."/>
            <person name="de Jong P."/>
            <person name="Grimwood J."/>
            <person name="Chapman J.A."/>
            <person name="Shapiro H."/>
            <person name="Aerts A."/>
            <person name="Otillar R.P."/>
            <person name="Terry A.Y."/>
            <person name="Boore J.L."/>
            <person name="Grigoriev I.V."/>
            <person name="Lindberg D.R."/>
            <person name="Seaver E.C."/>
            <person name="Weisblat D.A."/>
            <person name="Putnam N.H."/>
            <person name="Rokhsar D.S."/>
        </authorList>
    </citation>
    <scope>NUCLEOTIDE SEQUENCE [LARGE SCALE GENOMIC DNA]</scope>
</reference>
<dbReference type="GeneID" id="20232213"/>
<dbReference type="InterPro" id="IPR016187">
    <property type="entry name" value="CTDL_fold"/>
</dbReference>
<dbReference type="AlphaFoldDB" id="V4BNJ6"/>
<dbReference type="Pfam" id="PF00059">
    <property type="entry name" value="Lectin_C"/>
    <property type="match status" value="1"/>
</dbReference>
<evidence type="ECO:0000313" key="3">
    <source>
        <dbReference type="Proteomes" id="UP000030746"/>
    </source>
</evidence>
<dbReference type="SUPFAM" id="SSF56436">
    <property type="entry name" value="C-type lectin-like"/>
    <property type="match status" value="1"/>
</dbReference>
<organism evidence="2 3">
    <name type="scientific">Lottia gigantea</name>
    <name type="common">Giant owl limpet</name>
    <dbReference type="NCBI Taxonomy" id="225164"/>
    <lineage>
        <taxon>Eukaryota</taxon>
        <taxon>Metazoa</taxon>
        <taxon>Spiralia</taxon>
        <taxon>Lophotrochozoa</taxon>
        <taxon>Mollusca</taxon>
        <taxon>Gastropoda</taxon>
        <taxon>Patellogastropoda</taxon>
        <taxon>Lottioidea</taxon>
        <taxon>Lottiidae</taxon>
        <taxon>Lottia</taxon>
    </lineage>
</organism>
<dbReference type="Gene3D" id="3.10.100.10">
    <property type="entry name" value="Mannose-Binding Protein A, subunit A"/>
    <property type="match status" value="1"/>
</dbReference>
<keyword evidence="3" id="KW-1185">Reference proteome</keyword>
<proteinExistence type="predicted"/>
<dbReference type="InterPro" id="IPR016186">
    <property type="entry name" value="C-type_lectin-like/link_sf"/>
</dbReference>
<feature type="non-terminal residue" evidence="2">
    <location>
        <position position="1"/>
    </location>
</feature>
<gene>
    <name evidence="2" type="ORF">LOTGIDRAFT_123227</name>
</gene>
<dbReference type="RefSeq" id="XP_009058757.1">
    <property type="nucleotide sequence ID" value="XM_009060509.1"/>
</dbReference>
<dbReference type="InterPro" id="IPR050111">
    <property type="entry name" value="C-type_lectin/snaclec_domain"/>
</dbReference>
<dbReference type="HOGENOM" id="CLU_049894_10_2_1"/>
<dbReference type="Proteomes" id="UP000030746">
    <property type="component" value="Unassembled WGS sequence"/>
</dbReference>
<dbReference type="PANTHER" id="PTHR22803">
    <property type="entry name" value="MANNOSE, PHOSPHOLIPASE, LECTIN RECEPTOR RELATED"/>
    <property type="match status" value="1"/>
</dbReference>
<dbReference type="EMBL" id="KB202408">
    <property type="protein sequence ID" value="ESO90429.1"/>
    <property type="molecule type" value="Genomic_DNA"/>
</dbReference>
<dbReference type="SMART" id="SM00034">
    <property type="entry name" value="CLECT"/>
    <property type="match status" value="1"/>
</dbReference>
<dbReference type="OMA" id="PFICENN"/>
<dbReference type="OrthoDB" id="6154520at2759"/>
<dbReference type="InterPro" id="IPR001304">
    <property type="entry name" value="C-type_lectin-like"/>
</dbReference>
<evidence type="ECO:0000313" key="2">
    <source>
        <dbReference type="EMBL" id="ESO90429.1"/>
    </source>
</evidence>
<evidence type="ECO:0000259" key="1">
    <source>
        <dbReference type="PROSITE" id="PS50041"/>
    </source>
</evidence>
<dbReference type="KEGG" id="lgi:LOTGIDRAFT_123227"/>
<name>V4BNJ6_LOTGI</name>
<protein>
    <recommendedName>
        <fullName evidence="1">C-type lectin domain-containing protein</fullName>
    </recommendedName>
</protein>
<dbReference type="CTD" id="20232213"/>
<dbReference type="CDD" id="cd00037">
    <property type="entry name" value="CLECT"/>
    <property type="match status" value="1"/>
</dbReference>